<dbReference type="Pfam" id="PF01306">
    <property type="entry name" value="LacY_symp"/>
    <property type="match status" value="1"/>
</dbReference>
<evidence type="ECO:0000256" key="2">
    <source>
        <dbReference type="ARBA" id="ARBA00022448"/>
    </source>
</evidence>
<feature type="transmembrane region" description="Helical" evidence="8">
    <location>
        <begin position="12"/>
        <end position="35"/>
    </location>
</feature>
<reference evidence="11" key="1">
    <citation type="submission" date="2015-10" db="EMBL/GenBank/DDBJ databases">
        <title>Draft Genome Sequences of 11 Lactococcus lactis subspecies cremoris strains.</title>
        <authorList>
            <person name="Wels M."/>
            <person name="Backus L."/>
            <person name="Boekhorst J."/>
            <person name="Dijkstra A."/>
            <person name="Beerthuizen M."/>
            <person name="Kelly W."/>
            <person name="Siezen R."/>
            <person name="Bachmann H."/>
            <person name="Van Hijum S."/>
        </authorList>
    </citation>
    <scope>NUCLEOTIDE SEQUENCE [LARGE SCALE GENOMIC DNA]</scope>
    <source>
        <strain evidence="11">KF282</strain>
    </source>
</reference>
<feature type="transmembrane region" description="Helical" evidence="8">
    <location>
        <begin position="147"/>
        <end position="165"/>
    </location>
</feature>
<dbReference type="PROSITE" id="PS50850">
    <property type="entry name" value="MFS"/>
    <property type="match status" value="1"/>
</dbReference>
<feature type="transmembrane region" description="Helical" evidence="8">
    <location>
        <begin position="344"/>
        <end position="368"/>
    </location>
</feature>
<keyword evidence="4" id="KW-0997">Cell inner membrane</keyword>
<dbReference type="PANTHER" id="PTHR23522">
    <property type="entry name" value="BLL5896 PROTEIN"/>
    <property type="match status" value="1"/>
</dbReference>
<evidence type="ECO:0000313" key="10">
    <source>
        <dbReference type="EMBL" id="KSU03194.1"/>
    </source>
</evidence>
<dbReference type="PRINTS" id="PR00174">
    <property type="entry name" value="LACYSMPORT"/>
</dbReference>
<dbReference type="PANTHER" id="PTHR23522:SF10">
    <property type="entry name" value="3-PHENYLPROPIONIC ACID TRANSPORTER-RELATED"/>
    <property type="match status" value="1"/>
</dbReference>
<feature type="domain" description="Major facilitator superfamily (MFS) profile" evidence="9">
    <location>
        <begin position="9"/>
        <end position="403"/>
    </location>
</feature>
<dbReference type="InterPro" id="IPR036259">
    <property type="entry name" value="MFS_trans_sf"/>
</dbReference>
<dbReference type="AlphaFoldDB" id="A0A0V8CPC1"/>
<keyword evidence="5 8" id="KW-0812">Transmembrane</keyword>
<dbReference type="Gene3D" id="1.20.1250.20">
    <property type="entry name" value="MFS general substrate transporter like domains"/>
    <property type="match status" value="2"/>
</dbReference>
<dbReference type="InterPro" id="IPR000576">
    <property type="entry name" value="LacY/RafB_perm_fam"/>
</dbReference>
<keyword evidence="6 8" id="KW-1133">Transmembrane helix</keyword>
<gene>
    <name evidence="10" type="ORF">KF282_1865</name>
</gene>
<dbReference type="Proteomes" id="UP000053058">
    <property type="component" value="Unassembled WGS sequence"/>
</dbReference>
<dbReference type="NCBIfam" id="TIGR00882">
    <property type="entry name" value="2A0105"/>
    <property type="match status" value="1"/>
</dbReference>
<sequence>MKNSTKKGMFWSFPVSHFSYFFIWAIVAGYLTLWLEQVAHLNSGQAGIVFSMMAAMSLLFQPFFGFFSDRLVMKKKLVIIILIAGALIGPFFQWFFIPVLNATNGFTVAVFTGLYLSFVLNGGVGVIEQYIQRASVTNNFEYGRSRVGGSIAGMVASFVGGRIFLINPYLIFWVSSASAILCLIMFVFFNKINYENVSQVTNTSEKFSLSDVKKIFKIRNFWILGFFYMGASAIYDVFDQQFVIFFQQFFSSVSSATTVYSNTVTIQMFIEIILMLIMPKVVNKIGPRNGLLIYGFVTALRIIGTALSPNYAVVVALRLLAGFEMPLVLISIMKYIGVTFDNMYYATVYALTANFMKQVSVFIFSALAGNMYDSLGFQTTYLIMGSVVLIISIVALLFLEKPKFIDNLSDHSSENLAKKPS</sequence>
<evidence type="ECO:0000256" key="7">
    <source>
        <dbReference type="ARBA" id="ARBA00023136"/>
    </source>
</evidence>
<feature type="transmembrane region" description="Helical" evidence="8">
    <location>
        <begin position="47"/>
        <end position="67"/>
    </location>
</feature>
<dbReference type="GO" id="GO:0015528">
    <property type="term" value="F:lactose:proton symporter activity"/>
    <property type="evidence" value="ECO:0007669"/>
    <property type="project" value="TreeGrafter"/>
</dbReference>
<evidence type="ECO:0000313" key="11">
    <source>
        <dbReference type="Proteomes" id="UP000053058"/>
    </source>
</evidence>
<evidence type="ECO:0000256" key="8">
    <source>
        <dbReference type="SAM" id="Phobius"/>
    </source>
</evidence>
<dbReference type="GO" id="GO:0005886">
    <property type="term" value="C:plasma membrane"/>
    <property type="evidence" value="ECO:0007669"/>
    <property type="project" value="UniProtKB-SubCell"/>
</dbReference>
<evidence type="ECO:0000256" key="4">
    <source>
        <dbReference type="ARBA" id="ARBA00022519"/>
    </source>
</evidence>
<evidence type="ECO:0000256" key="3">
    <source>
        <dbReference type="ARBA" id="ARBA00022475"/>
    </source>
</evidence>
<evidence type="ECO:0000256" key="1">
    <source>
        <dbReference type="ARBA" id="ARBA00004429"/>
    </source>
</evidence>
<feature type="transmembrane region" description="Helical" evidence="8">
    <location>
        <begin position="221"/>
        <end position="238"/>
    </location>
</feature>
<evidence type="ECO:0000256" key="6">
    <source>
        <dbReference type="ARBA" id="ARBA00022989"/>
    </source>
</evidence>
<dbReference type="SUPFAM" id="SSF103473">
    <property type="entry name" value="MFS general substrate transporter"/>
    <property type="match status" value="1"/>
</dbReference>
<accession>A0A0V8CPC1</accession>
<feature type="transmembrane region" description="Helical" evidence="8">
    <location>
        <begin position="171"/>
        <end position="189"/>
    </location>
</feature>
<feature type="transmembrane region" description="Helical" evidence="8">
    <location>
        <begin position="313"/>
        <end position="332"/>
    </location>
</feature>
<comment type="caution">
    <text evidence="10">The sequence shown here is derived from an EMBL/GenBank/DDBJ whole genome shotgun (WGS) entry which is preliminary data.</text>
</comment>
<feature type="transmembrane region" description="Helical" evidence="8">
    <location>
        <begin position="380"/>
        <end position="399"/>
    </location>
</feature>
<dbReference type="InterPro" id="IPR020846">
    <property type="entry name" value="MFS_dom"/>
</dbReference>
<comment type="subcellular location">
    <subcellularLocation>
        <location evidence="1">Cell inner membrane</location>
        <topology evidence="1">Multi-pass membrane protein</topology>
    </subcellularLocation>
</comment>
<feature type="transmembrane region" description="Helical" evidence="8">
    <location>
        <begin position="79"/>
        <end position="100"/>
    </location>
</feature>
<keyword evidence="7 8" id="KW-0472">Membrane</keyword>
<dbReference type="RefSeq" id="WP_058219861.1">
    <property type="nucleotide sequence ID" value="NZ_LKLN01000075.1"/>
</dbReference>
<keyword evidence="2" id="KW-0813">Transport</keyword>
<proteinExistence type="predicted"/>
<name>A0A0V8CPC1_LACLL</name>
<protein>
    <submittedName>
        <fullName evidence="10">Lactose permease</fullName>
    </submittedName>
</protein>
<keyword evidence="3" id="KW-1003">Cell membrane</keyword>
<organism evidence="10 11">
    <name type="scientific">Lactococcus lactis subsp. lactis</name>
    <name type="common">Streptococcus lactis</name>
    <dbReference type="NCBI Taxonomy" id="1360"/>
    <lineage>
        <taxon>Bacteria</taxon>
        <taxon>Bacillati</taxon>
        <taxon>Bacillota</taxon>
        <taxon>Bacilli</taxon>
        <taxon>Lactobacillales</taxon>
        <taxon>Streptococcaceae</taxon>
        <taxon>Lactococcus</taxon>
    </lineage>
</organism>
<dbReference type="PATRIC" id="fig|1360.105.peg.1700"/>
<feature type="transmembrane region" description="Helical" evidence="8">
    <location>
        <begin position="290"/>
        <end position="307"/>
    </location>
</feature>
<feature type="transmembrane region" description="Helical" evidence="8">
    <location>
        <begin position="106"/>
        <end position="127"/>
    </location>
</feature>
<evidence type="ECO:0000259" key="9">
    <source>
        <dbReference type="PROSITE" id="PS50850"/>
    </source>
</evidence>
<dbReference type="EMBL" id="LKLN01000075">
    <property type="protein sequence ID" value="KSU03194.1"/>
    <property type="molecule type" value="Genomic_DNA"/>
</dbReference>
<dbReference type="GO" id="GO:0030395">
    <property type="term" value="F:lactose binding"/>
    <property type="evidence" value="ECO:0007669"/>
    <property type="project" value="TreeGrafter"/>
</dbReference>
<feature type="transmembrane region" description="Helical" evidence="8">
    <location>
        <begin position="258"/>
        <end position="278"/>
    </location>
</feature>
<evidence type="ECO:0000256" key="5">
    <source>
        <dbReference type="ARBA" id="ARBA00022692"/>
    </source>
</evidence>